<keyword evidence="1" id="KW-0732">Signal</keyword>
<evidence type="ECO:0008006" key="4">
    <source>
        <dbReference type="Google" id="ProtNLM"/>
    </source>
</evidence>
<reference evidence="2 3" key="1">
    <citation type="submission" date="2017-06" db="EMBL/GenBank/DDBJ databases">
        <title>Sequencing and comparative analysis of myxobacterial genomes.</title>
        <authorList>
            <person name="Rupp O."/>
            <person name="Goesmann A."/>
            <person name="Sogaard-Andersen L."/>
        </authorList>
    </citation>
    <scope>NUCLEOTIDE SEQUENCE [LARGE SCALE GENOMIC DNA]</scope>
    <source>
        <strain evidence="2 3">DSM 52655</strain>
    </source>
</reference>
<evidence type="ECO:0000313" key="3">
    <source>
        <dbReference type="Proteomes" id="UP000217257"/>
    </source>
</evidence>
<proteinExistence type="predicted"/>
<accession>A0A250JCH3</accession>
<protein>
    <recommendedName>
        <fullName evidence="4">Secreted protein</fullName>
    </recommendedName>
</protein>
<evidence type="ECO:0000256" key="1">
    <source>
        <dbReference type="SAM" id="SignalP"/>
    </source>
</evidence>
<feature type="signal peptide" evidence="1">
    <location>
        <begin position="1"/>
        <end position="20"/>
    </location>
</feature>
<dbReference type="AlphaFoldDB" id="A0A250JCH3"/>
<evidence type="ECO:0000313" key="2">
    <source>
        <dbReference type="EMBL" id="ATB41609.1"/>
    </source>
</evidence>
<name>A0A250JCH3_9BACT</name>
<organism evidence="2 3">
    <name type="scientific">Cystobacter fuscus</name>
    <dbReference type="NCBI Taxonomy" id="43"/>
    <lineage>
        <taxon>Bacteria</taxon>
        <taxon>Pseudomonadati</taxon>
        <taxon>Myxococcota</taxon>
        <taxon>Myxococcia</taxon>
        <taxon>Myxococcales</taxon>
        <taxon>Cystobacterineae</taxon>
        <taxon>Archangiaceae</taxon>
        <taxon>Cystobacter</taxon>
    </lineage>
</organism>
<gene>
    <name evidence="2" type="ORF">CYFUS_007076</name>
</gene>
<feature type="chain" id="PRO_5013123492" description="Secreted protein" evidence="1">
    <location>
        <begin position="21"/>
        <end position="159"/>
    </location>
</feature>
<dbReference type="Proteomes" id="UP000217257">
    <property type="component" value="Chromosome"/>
</dbReference>
<dbReference type="KEGG" id="cfus:CYFUS_007076"/>
<dbReference type="RefSeq" id="WP_095989300.1">
    <property type="nucleotide sequence ID" value="NZ_CP022098.1"/>
</dbReference>
<dbReference type="EMBL" id="CP022098">
    <property type="protein sequence ID" value="ATB41609.1"/>
    <property type="molecule type" value="Genomic_DNA"/>
</dbReference>
<sequence>MKQFLAGLVLSVAVATPALAQQQDGPFASTAELASYWATQSTGGALTQIYVNGHKIYQRSGFGPAFVKQYFNCAGGSVINATCNSIFDGYTTVSGAVGTFSSGLTVYLDGAPYRNASPYYYAHIKTCYGDASFYGAVKYYIVESMDDGFSPPYPGNSCF</sequence>